<dbReference type="PANTHER" id="PTHR35569">
    <property type="entry name" value="CYANAMIDE HYDRATASE DDI2-RELATED"/>
    <property type="match status" value="1"/>
</dbReference>
<accession>A0A5N7CZP1</accession>
<dbReference type="GeneID" id="43668060"/>
<dbReference type="SUPFAM" id="SSF109604">
    <property type="entry name" value="HD-domain/PDEase-like"/>
    <property type="match status" value="1"/>
</dbReference>
<dbReference type="InterPro" id="IPR006674">
    <property type="entry name" value="HD_domain"/>
</dbReference>
<dbReference type="AlphaFoldDB" id="A0A5N7CZP1"/>
<organism evidence="2 3">
    <name type="scientific">Aspergillus pseudonomiae</name>
    <dbReference type="NCBI Taxonomy" id="1506151"/>
    <lineage>
        <taxon>Eukaryota</taxon>
        <taxon>Fungi</taxon>
        <taxon>Dikarya</taxon>
        <taxon>Ascomycota</taxon>
        <taxon>Pezizomycotina</taxon>
        <taxon>Eurotiomycetes</taxon>
        <taxon>Eurotiomycetidae</taxon>
        <taxon>Eurotiales</taxon>
        <taxon>Aspergillaceae</taxon>
        <taxon>Aspergillus</taxon>
        <taxon>Aspergillus subgen. Circumdati</taxon>
    </lineage>
</organism>
<dbReference type="EMBL" id="ML736843">
    <property type="protein sequence ID" value="KAE8399028.1"/>
    <property type="molecule type" value="Genomic_DNA"/>
</dbReference>
<name>A0A5N7CZP1_9EURO</name>
<dbReference type="Gene3D" id="1.10.3210.10">
    <property type="entry name" value="Hypothetical protein af1432"/>
    <property type="match status" value="1"/>
</dbReference>
<protein>
    <recommendedName>
        <fullName evidence="1">HD domain-containing protein</fullName>
    </recommendedName>
</protein>
<reference evidence="2 3" key="1">
    <citation type="submission" date="2019-04" db="EMBL/GenBank/DDBJ databases">
        <authorList>
            <consortium name="DOE Joint Genome Institute"/>
            <person name="Mondo S."/>
            <person name="Kjaerbolling I."/>
            <person name="Vesth T."/>
            <person name="Frisvad J.C."/>
            <person name="Nybo J.L."/>
            <person name="Theobald S."/>
            <person name="Kildgaard S."/>
            <person name="Isbrandt T."/>
            <person name="Kuo A."/>
            <person name="Sato A."/>
            <person name="Lyhne E.K."/>
            <person name="Kogle M.E."/>
            <person name="Wiebenga A."/>
            <person name="Kun R.S."/>
            <person name="Lubbers R.J."/>
            <person name="Makela M.R."/>
            <person name="Barry K."/>
            <person name="Chovatia M."/>
            <person name="Clum A."/>
            <person name="Daum C."/>
            <person name="Haridas S."/>
            <person name="He G."/>
            <person name="LaButti K."/>
            <person name="Lipzen A."/>
            <person name="Riley R."/>
            <person name="Salamov A."/>
            <person name="Simmons B.A."/>
            <person name="Magnuson J.K."/>
            <person name="Henrissat B."/>
            <person name="Mortensen U.H."/>
            <person name="Larsen T.O."/>
            <person name="Devries R.P."/>
            <person name="Grigoriev I.V."/>
            <person name="Machida M."/>
            <person name="Baker S.E."/>
            <person name="Andersen M.R."/>
            <person name="Cantor M.N."/>
            <person name="Hua S.X."/>
        </authorList>
    </citation>
    <scope>NUCLEOTIDE SEQUENCE [LARGE SCALE GENOMIC DNA]</scope>
    <source>
        <strain evidence="2 3">CBS 119388</strain>
    </source>
</reference>
<evidence type="ECO:0000313" key="3">
    <source>
        <dbReference type="Proteomes" id="UP000325579"/>
    </source>
</evidence>
<dbReference type="PANTHER" id="PTHR35569:SF1">
    <property type="entry name" value="CYANAMIDE HYDRATASE DDI2-RELATED"/>
    <property type="match status" value="1"/>
</dbReference>
<feature type="domain" description="HD" evidence="1">
    <location>
        <begin position="39"/>
        <end position="133"/>
    </location>
</feature>
<gene>
    <name evidence="2" type="ORF">BDV37DRAFT_261912</name>
</gene>
<dbReference type="RefSeq" id="XP_031936347.1">
    <property type="nucleotide sequence ID" value="XM_032083369.1"/>
</dbReference>
<proteinExistence type="predicted"/>
<evidence type="ECO:0000259" key="1">
    <source>
        <dbReference type="Pfam" id="PF01966"/>
    </source>
</evidence>
<keyword evidence="3" id="KW-1185">Reference proteome</keyword>
<evidence type="ECO:0000313" key="2">
    <source>
        <dbReference type="EMBL" id="KAE8399028.1"/>
    </source>
</evidence>
<dbReference type="OrthoDB" id="2378324at2759"/>
<sequence>MSQRLLRDLPEIDLVFPSTLVLEDAVEFLRKETFDGAVNHCVRCAYFAVIIGKKHPTFAGLTLDMESVLLGCILHEAGWTQTPGLYSKDKRFEVDGANAARHFLQNHAEAPRWDKHRIQLVWDSIALHTTQSIAIHKQSEVHLMNLGSFTDFVGPLLPGDYITVNEYKAIVKAFPRGDFMERGKKVMCGFCRDKPETTYDNLVGDFGLLFGYDGKGEGKEEYAKVHEEHSRLMGPLFAAWDECSKYEE</sequence>
<dbReference type="Pfam" id="PF01966">
    <property type="entry name" value="HD"/>
    <property type="match status" value="1"/>
</dbReference>
<dbReference type="Proteomes" id="UP000325579">
    <property type="component" value="Unassembled WGS sequence"/>
</dbReference>